<feature type="region of interest" description="Disordered" evidence="2">
    <location>
        <begin position="515"/>
        <end position="561"/>
    </location>
</feature>
<feature type="domain" description="Exostosin GT47" evidence="3">
    <location>
        <begin position="23"/>
        <end position="292"/>
    </location>
</feature>
<dbReference type="Proteomes" id="UP000013827">
    <property type="component" value="Unassembled WGS sequence"/>
</dbReference>
<feature type="compositionally biased region" description="Low complexity" evidence="2">
    <location>
        <begin position="548"/>
        <end position="561"/>
    </location>
</feature>
<reference evidence="5" key="1">
    <citation type="journal article" date="2013" name="Nature">
        <title>Pan genome of the phytoplankton Emiliania underpins its global distribution.</title>
        <authorList>
            <person name="Read B.A."/>
            <person name="Kegel J."/>
            <person name="Klute M.J."/>
            <person name="Kuo A."/>
            <person name="Lefebvre S.C."/>
            <person name="Maumus F."/>
            <person name="Mayer C."/>
            <person name="Miller J."/>
            <person name="Monier A."/>
            <person name="Salamov A."/>
            <person name="Young J."/>
            <person name="Aguilar M."/>
            <person name="Claverie J.M."/>
            <person name="Frickenhaus S."/>
            <person name="Gonzalez K."/>
            <person name="Herman E.K."/>
            <person name="Lin Y.C."/>
            <person name="Napier J."/>
            <person name="Ogata H."/>
            <person name="Sarno A.F."/>
            <person name="Shmutz J."/>
            <person name="Schroeder D."/>
            <person name="de Vargas C."/>
            <person name="Verret F."/>
            <person name="von Dassow P."/>
            <person name="Valentin K."/>
            <person name="Van de Peer Y."/>
            <person name="Wheeler G."/>
            <person name="Dacks J.B."/>
            <person name="Delwiche C.F."/>
            <person name="Dyhrman S.T."/>
            <person name="Glockner G."/>
            <person name="John U."/>
            <person name="Richards T."/>
            <person name="Worden A.Z."/>
            <person name="Zhang X."/>
            <person name="Grigoriev I.V."/>
            <person name="Allen A.E."/>
            <person name="Bidle K."/>
            <person name="Borodovsky M."/>
            <person name="Bowler C."/>
            <person name="Brownlee C."/>
            <person name="Cock J.M."/>
            <person name="Elias M."/>
            <person name="Gladyshev V.N."/>
            <person name="Groth M."/>
            <person name="Guda C."/>
            <person name="Hadaegh A."/>
            <person name="Iglesias-Rodriguez M.D."/>
            <person name="Jenkins J."/>
            <person name="Jones B.M."/>
            <person name="Lawson T."/>
            <person name="Leese F."/>
            <person name="Lindquist E."/>
            <person name="Lobanov A."/>
            <person name="Lomsadze A."/>
            <person name="Malik S.B."/>
            <person name="Marsh M.E."/>
            <person name="Mackinder L."/>
            <person name="Mock T."/>
            <person name="Mueller-Roeber B."/>
            <person name="Pagarete A."/>
            <person name="Parker M."/>
            <person name="Probert I."/>
            <person name="Quesneville H."/>
            <person name="Raines C."/>
            <person name="Rensing S.A."/>
            <person name="Riano-Pachon D.M."/>
            <person name="Richier S."/>
            <person name="Rokitta S."/>
            <person name="Shiraiwa Y."/>
            <person name="Soanes D.M."/>
            <person name="van der Giezen M."/>
            <person name="Wahlund T.M."/>
            <person name="Williams B."/>
            <person name="Wilson W."/>
            <person name="Wolfe G."/>
            <person name="Wurch L.L."/>
        </authorList>
    </citation>
    <scope>NUCLEOTIDE SEQUENCE</scope>
</reference>
<dbReference type="InterPro" id="IPR004263">
    <property type="entry name" value="Exostosin"/>
</dbReference>
<protein>
    <recommendedName>
        <fullName evidence="3">Exostosin GT47 domain-containing protein</fullName>
    </recommendedName>
</protein>
<dbReference type="HOGENOM" id="CLU_486126_0_0_1"/>
<organism evidence="4 5">
    <name type="scientific">Emiliania huxleyi (strain CCMP1516)</name>
    <dbReference type="NCBI Taxonomy" id="280463"/>
    <lineage>
        <taxon>Eukaryota</taxon>
        <taxon>Haptista</taxon>
        <taxon>Haptophyta</taxon>
        <taxon>Prymnesiophyceae</taxon>
        <taxon>Isochrysidales</taxon>
        <taxon>Noelaerhabdaceae</taxon>
        <taxon>Emiliania</taxon>
    </lineage>
</organism>
<evidence type="ECO:0000313" key="4">
    <source>
        <dbReference type="EnsemblProtists" id="EOD08556"/>
    </source>
</evidence>
<evidence type="ECO:0000313" key="5">
    <source>
        <dbReference type="Proteomes" id="UP000013827"/>
    </source>
</evidence>
<comment type="similarity">
    <text evidence="1">Belongs to the glycosyltransferase 47 family.</text>
</comment>
<dbReference type="KEGG" id="ehx:EMIHUDRAFT_105943"/>
<dbReference type="RefSeq" id="XP_005760985.1">
    <property type="nucleotide sequence ID" value="XM_005760928.1"/>
</dbReference>
<keyword evidence="5" id="KW-1185">Reference proteome</keyword>
<evidence type="ECO:0000259" key="3">
    <source>
        <dbReference type="Pfam" id="PF03016"/>
    </source>
</evidence>
<sequence length="561" mass="60261">MPTDEEEDADRIDALRSALELPFYLYEGPSFDDGSWFEACSRGLRGERIEEDQYSGEHYWLAQLRRHRWRVAQPSAALLFVVPLYLNAALQPSVKGASCNGTHFQVLLDATAAAVAATEQYARHDGADHVIVSNSWKLTQTPPEQAPWSKVGQLPNELFRRTFRNAIVGLIERATPSQRAPPSSAFWRCSVVSPYVANYDEAAAAHRRPPASKERDVSFYFQGGANNRGTRGYAFRQAALPQLQDLPAAHISAFSLPGKPAACGGAVSTNCRAGRSSGAFRSLMARSRFSLARRLALLAPSLRRCLVPWRKIAFTIAERPFLSSTGAAAVVGALDKLSPASLGRTQRLANRFRRDLIWNTNGSRVAENLLITAALRCLPAHVVRRAAARAAALAAALRALRQHCPNGDTSVACVAPDASNCAGCETGDLASATPIEHCCADSCPQCRGLPARNRSSASRAANRSASRAAARCVPADVYYGEPMRHDASRRGAIAAYLAQADKDAPEALQRWRKLAGQARPGSGGGSAGGRGRLKARGDEASGLKPRGRGAAAGSSRRPLST</sequence>
<dbReference type="Pfam" id="PF03016">
    <property type="entry name" value="Exostosin_GT47"/>
    <property type="match status" value="1"/>
</dbReference>
<dbReference type="EnsemblProtists" id="EOD08556">
    <property type="protein sequence ID" value="EOD08556"/>
    <property type="gene ID" value="EMIHUDRAFT_105943"/>
</dbReference>
<feature type="compositionally biased region" description="Gly residues" evidence="2">
    <location>
        <begin position="521"/>
        <end position="530"/>
    </location>
</feature>
<dbReference type="InterPro" id="IPR040911">
    <property type="entry name" value="Exostosin_GT47"/>
</dbReference>
<dbReference type="GeneID" id="17254826"/>
<dbReference type="AlphaFoldDB" id="A0A0D3IBC1"/>
<dbReference type="PANTHER" id="PTHR11062:SF281">
    <property type="entry name" value="EXOSTOSIN-LIKE 2"/>
    <property type="match status" value="1"/>
</dbReference>
<evidence type="ECO:0000256" key="1">
    <source>
        <dbReference type="ARBA" id="ARBA00010271"/>
    </source>
</evidence>
<dbReference type="GO" id="GO:0016757">
    <property type="term" value="F:glycosyltransferase activity"/>
    <property type="evidence" value="ECO:0007669"/>
    <property type="project" value="InterPro"/>
</dbReference>
<evidence type="ECO:0000256" key="2">
    <source>
        <dbReference type="SAM" id="MobiDB-lite"/>
    </source>
</evidence>
<proteinExistence type="inferred from homology"/>
<dbReference type="PaxDb" id="2903-EOD08556"/>
<dbReference type="OMA" id="IRRTSKW"/>
<reference evidence="4" key="2">
    <citation type="submission" date="2024-10" db="UniProtKB">
        <authorList>
            <consortium name="EnsemblProtists"/>
        </authorList>
    </citation>
    <scope>IDENTIFICATION</scope>
</reference>
<name>A0A0D3IBC1_EMIH1</name>
<accession>A0A0D3IBC1</accession>
<dbReference type="PANTHER" id="PTHR11062">
    <property type="entry name" value="EXOSTOSIN HEPARAN SULFATE GLYCOSYLTRANSFERASE -RELATED"/>
    <property type="match status" value="1"/>
</dbReference>